<proteinExistence type="predicted"/>
<reference evidence="2" key="1">
    <citation type="submission" date="2020-04" db="EMBL/GenBank/DDBJ databases">
        <title>Analysis of mating type loci in Filobasidium floriforme.</title>
        <authorList>
            <person name="Nowrousian M."/>
        </authorList>
    </citation>
    <scope>NUCLEOTIDE SEQUENCE</scope>
    <source>
        <strain evidence="2">CBS 6242</strain>
    </source>
</reference>
<dbReference type="Pfam" id="PF13840">
    <property type="entry name" value="ACT_7"/>
    <property type="match status" value="1"/>
</dbReference>
<comment type="caution">
    <text evidence="2">The sequence shown here is derived from an EMBL/GenBank/DDBJ whole genome shotgun (WGS) entry which is preliminary data.</text>
</comment>
<dbReference type="InterPro" id="IPR027795">
    <property type="entry name" value="CASTOR_ACT_dom"/>
</dbReference>
<dbReference type="Gene3D" id="3.30.2130.10">
    <property type="entry name" value="VC0802-like"/>
    <property type="match status" value="1"/>
</dbReference>
<dbReference type="AlphaFoldDB" id="A0A8K0JG39"/>
<keyword evidence="3" id="KW-1185">Reference proteome</keyword>
<evidence type="ECO:0000259" key="1">
    <source>
        <dbReference type="Pfam" id="PF13840"/>
    </source>
</evidence>
<dbReference type="EMBL" id="JABELV010000266">
    <property type="protein sequence ID" value="KAG7527552.1"/>
    <property type="molecule type" value="Genomic_DNA"/>
</dbReference>
<protein>
    <recommendedName>
        <fullName evidence="1">CASTOR ACT domain-containing protein</fullName>
    </recommendedName>
</protein>
<name>A0A8K0JG39_9TREE</name>
<sequence length="162" mass="17402">MSDFDLETAKAQSPMLHIIPYSTTYHLYRFPPGTPGLGSLLGNIFTAQPQSSSSSSKDTFDVRTAEPERLKRAGKGWLAVTKTEEEVSIMVDSEYNAAEPGSFDANAQLEALVQAQGSEGIKDGPFGCLRIRGPMELNLVGIASRLLAPLTKAKISVLVISS</sequence>
<evidence type="ECO:0000313" key="3">
    <source>
        <dbReference type="Proteomes" id="UP000812966"/>
    </source>
</evidence>
<organism evidence="2 3">
    <name type="scientific">Filobasidium floriforme</name>
    <dbReference type="NCBI Taxonomy" id="5210"/>
    <lineage>
        <taxon>Eukaryota</taxon>
        <taxon>Fungi</taxon>
        <taxon>Dikarya</taxon>
        <taxon>Basidiomycota</taxon>
        <taxon>Agaricomycotina</taxon>
        <taxon>Tremellomycetes</taxon>
        <taxon>Filobasidiales</taxon>
        <taxon>Filobasidiaceae</taxon>
        <taxon>Filobasidium</taxon>
    </lineage>
</organism>
<dbReference type="CDD" id="cd04868">
    <property type="entry name" value="ACT_AK-like"/>
    <property type="match status" value="1"/>
</dbReference>
<accession>A0A8K0JG39</accession>
<feature type="domain" description="CASTOR ACT" evidence="1">
    <location>
        <begin position="127"/>
        <end position="162"/>
    </location>
</feature>
<gene>
    <name evidence="2" type="ORF">FFLO_06820</name>
</gene>
<evidence type="ECO:0000313" key="2">
    <source>
        <dbReference type="EMBL" id="KAG7527552.1"/>
    </source>
</evidence>
<dbReference type="Proteomes" id="UP000812966">
    <property type="component" value="Unassembled WGS sequence"/>
</dbReference>